<dbReference type="EMBL" id="JACXAA010000002">
    <property type="protein sequence ID" value="MBD2752749.1"/>
    <property type="molecule type" value="Genomic_DNA"/>
</dbReference>
<evidence type="ECO:0000313" key="2">
    <source>
        <dbReference type="Proteomes" id="UP000653797"/>
    </source>
</evidence>
<dbReference type="AlphaFoldDB" id="A0A927AZJ4"/>
<sequence>MQGNKRKACDALPTELHRGFAPATGFEPATTSLEANRAAGAVTLVYGTRRNK</sequence>
<reference evidence="1" key="1">
    <citation type="submission" date="2020-09" db="EMBL/GenBank/DDBJ databases">
        <authorList>
            <person name="Kim M.K."/>
        </authorList>
    </citation>
    <scope>NUCLEOTIDE SEQUENCE</scope>
    <source>
        <strain evidence="1">BT704</strain>
    </source>
</reference>
<accession>A0A927AZJ4</accession>
<keyword evidence="2" id="KW-1185">Reference proteome</keyword>
<gene>
    <name evidence="1" type="ORF">IC230_07605</name>
</gene>
<organism evidence="1 2">
    <name type="scientific">Spirosoma validum</name>
    <dbReference type="NCBI Taxonomy" id="2771355"/>
    <lineage>
        <taxon>Bacteria</taxon>
        <taxon>Pseudomonadati</taxon>
        <taxon>Bacteroidota</taxon>
        <taxon>Cytophagia</taxon>
        <taxon>Cytophagales</taxon>
        <taxon>Cytophagaceae</taxon>
        <taxon>Spirosoma</taxon>
    </lineage>
</organism>
<dbReference type="RefSeq" id="WP_191038371.1">
    <property type="nucleotide sequence ID" value="NZ_JACXAA010000002.1"/>
</dbReference>
<comment type="caution">
    <text evidence="1">The sequence shown here is derived from an EMBL/GenBank/DDBJ whole genome shotgun (WGS) entry which is preliminary data.</text>
</comment>
<proteinExistence type="predicted"/>
<name>A0A927AZJ4_9BACT</name>
<evidence type="ECO:0000313" key="1">
    <source>
        <dbReference type="EMBL" id="MBD2752749.1"/>
    </source>
</evidence>
<protein>
    <submittedName>
        <fullName evidence="1">Uncharacterized protein</fullName>
    </submittedName>
</protein>
<dbReference type="Proteomes" id="UP000653797">
    <property type="component" value="Unassembled WGS sequence"/>
</dbReference>